<evidence type="ECO:0000256" key="1">
    <source>
        <dbReference type="SAM" id="MobiDB-lite"/>
    </source>
</evidence>
<dbReference type="EMBL" id="JAINDJ010000165">
    <property type="protein sequence ID" value="KAG9438326.1"/>
    <property type="molecule type" value="Genomic_DNA"/>
</dbReference>
<feature type="compositionally biased region" description="Basic and acidic residues" evidence="1">
    <location>
        <begin position="44"/>
        <end position="53"/>
    </location>
</feature>
<reference evidence="2 3" key="1">
    <citation type="submission" date="2021-07" db="EMBL/GenBank/DDBJ databases">
        <title>The Aristolochia fimbriata genome: insights into angiosperm evolution, floral development and chemical biosynthesis.</title>
        <authorList>
            <person name="Jiao Y."/>
        </authorList>
    </citation>
    <scope>NUCLEOTIDE SEQUENCE [LARGE SCALE GENOMIC DNA]</scope>
    <source>
        <strain evidence="2">IBCAS-2021</strain>
        <tissue evidence="2">Leaf</tissue>
    </source>
</reference>
<keyword evidence="3" id="KW-1185">Reference proteome</keyword>
<evidence type="ECO:0000313" key="2">
    <source>
        <dbReference type="EMBL" id="KAG9438326.1"/>
    </source>
</evidence>
<sequence length="383" mass="41005">MGSDGARLVAIGAAKRIRPFDFRRRPAMRSGATADDPPGYVVSRTEESGDLRADPGTGTFALLAVAPSILFLKHGPESRHVRVKATKTRKAGEADWRGSKRAARAGDRPRSSEKGLGVSIPVGPEDGELCLGGAAKDSVVEARRSWRDKSFVDLALARPIPTSGQQPGLDEEEAAAAMKPRNLEKWAGGRRSEILVVVANIQMRTLKAKRGKGSMGVQEASAGALGKSYLFCLTACPPQEAARRRVGVQRLEETPRQRGVGRPAIENRRRSAYATPGRTHNRIRSQGKGSRQNGSVTGKGLARGAGHGVPVPNPSDCRWTARAAQRREASSSSRCPGDGLERPFGGLPGVEQPTSRLKYGQGESICLIKTKHCDGPCWDAHAM</sequence>
<feature type="region of interest" description="Disordered" evidence="1">
    <location>
        <begin position="327"/>
        <end position="351"/>
    </location>
</feature>
<feature type="region of interest" description="Disordered" evidence="1">
    <location>
        <begin position="81"/>
        <end position="119"/>
    </location>
</feature>
<gene>
    <name evidence="2" type="ORF">H6P81_021733</name>
</gene>
<comment type="caution">
    <text evidence="2">The sequence shown here is derived from an EMBL/GenBank/DDBJ whole genome shotgun (WGS) entry which is preliminary data.</text>
</comment>
<accession>A0AAV7DS04</accession>
<proteinExistence type="predicted"/>
<feature type="compositionally biased region" description="Basic and acidic residues" evidence="1">
    <location>
        <begin position="90"/>
        <end position="113"/>
    </location>
</feature>
<dbReference type="AlphaFoldDB" id="A0AAV7DS04"/>
<dbReference type="Proteomes" id="UP000825729">
    <property type="component" value="Unassembled WGS sequence"/>
</dbReference>
<name>A0AAV7DS04_ARIFI</name>
<organism evidence="2 3">
    <name type="scientific">Aristolochia fimbriata</name>
    <name type="common">White veined hardy Dutchman's pipe vine</name>
    <dbReference type="NCBI Taxonomy" id="158543"/>
    <lineage>
        <taxon>Eukaryota</taxon>
        <taxon>Viridiplantae</taxon>
        <taxon>Streptophyta</taxon>
        <taxon>Embryophyta</taxon>
        <taxon>Tracheophyta</taxon>
        <taxon>Spermatophyta</taxon>
        <taxon>Magnoliopsida</taxon>
        <taxon>Magnoliidae</taxon>
        <taxon>Piperales</taxon>
        <taxon>Aristolochiaceae</taxon>
        <taxon>Aristolochia</taxon>
    </lineage>
</organism>
<evidence type="ECO:0000313" key="3">
    <source>
        <dbReference type="Proteomes" id="UP000825729"/>
    </source>
</evidence>
<protein>
    <submittedName>
        <fullName evidence="2">Uncharacterized protein</fullName>
    </submittedName>
</protein>
<feature type="region of interest" description="Disordered" evidence="1">
    <location>
        <begin position="28"/>
        <end position="53"/>
    </location>
</feature>
<feature type="region of interest" description="Disordered" evidence="1">
    <location>
        <begin position="254"/>
        <end position="315"/>
    </location>
</feature>
<feature type="compositionally biased region" description="Polar residues" evidence="1">
    <location>
        <begin position="287"/>
        <end position="296"/>
    </location>
</feature>